<evidence type="ECO:0000313" key="4">
    <source>
        <dbReference type="Proteomes" id="UP001602245"/>
    </source>
</evidence>
<evidence type="ECO:0000313" key="3">
    <source>
        <dbReference type="EMBL" id="MFF5295474.1"/>
    </source>
</evidence>
<protein>
    <recommendedName>
        <fullName evidence="5">Lipoprotein</fullName>
    </recommendedName>
</protein>
<feature type="region of interest" description="Disordered" evidence="1">
    <location>
        <begin position="188"/>
        <end position="211"/>
    </location>
</feature>
<dbReference type="PROSITE" id="PS51257">
    <property type="entry name" value="PROKAR_LIPOPROTEIN"/>
    <property type="match status" value="1"/>
</dbReference>
<feature type="chain" id="PRO_5045577298" description="Lipoprotein" evidence="2">
    <location>
        <begin position="19"/>
        <end position="211"/>
    </location>
</feature>
<name>A0ABW6WQD5_9ACTN</name>
<dbReference type="RefSeq" id="WP_020513174.1">
    <property type="nucleotide sequence ID" value="NZ_JBIAZU010000007.1"/>
</dbReference>
<keyword evidence="2" id="KW-0732">Signal</keyword>
<dbReference type="EMBL" id="JBIAZU010000007">
    <property type="protein sequence ID" value="MFF5295474.1"/>
    <property type="molecule type" value="Genomic_DNA"/>
</dbReference>
<evidence type="ECO:0000256" key="1">
    <source>
        <dbReference type="SAM" id="MobiDB-lite"/>
    </source>
</evidence>
<evidence type="ECO:0000256" key="2">
    <source>
        <dbReference type="SAM" id="SignalP"/>
    </source>
</evidence>
<accession>A0ABW6WQD5</accession>
<reference evidence="3 4" key="1">
    <citation type="submission" date="2024-10" db="EMBL/GenBank/DDBJ databases">
        <title>The Natural Products Discovery Center: Release of the First 8490 Sequenced Strains for Exploring Actinobacteria Biosynthetic Diversity.</title>
        <authorList>
            <person name="Kalkreuter E."/>
            <person name="Kautsar S.A."/>
            <person name="Yang D."/>
            <person name="Bader C.D."/>
            <person name="Teijaro C.N."/>
            <person name="Fluegel L."/>
            <person name="Davis C.M."/>
            <person name="Simpson J.R."/>
            <person name="Lauterbach L."/>
            <person name="Steele A.D."/>
            <person name="Gui C."/>
            <person name="Meng S."/>
            <person name="Li G."/>
            <person name="Viehrig K."/>
            <person name="Ye F."/>
            <person name="Su P."/>
            <person name="Kiefer A.F."/>
            <person name="Nichols A."/>
            <person name="Cepeda A.J."/>
            <person name="Yan W."/>
            <person name="Fan B."/>
            <person name="Jiang Y."/>
            <person name="Adhikari A."/>
            <person name="Zheng C.-J."/>
            <person name="Schuster L."/>
            <person name="Cowan T.M."/>
            <person name="Smanski M.J."/>
            <person name="Chevrette M.G."/>
            <person name="De Carvalho L.P.S."/>
            <person name="Shen B."/>
        </authorList>
    </citation>
    <scope>NUCLEOTIDE SEQUENCE [LARGE SCALE GENOMIC DNA]</scope>
    <source>
        <strain evidence="3 4">NPDC000087</strain>
    </source>
</reference>
<evidence type="ECO:0008006" key="5">
    <source>
        <dbReference type="Google" id="ProtNLM"/>
    </source>
</evidence>
<organism evidence="3 4">
    <name type="scientific">Paractinoplanes globisporus</name>
    <dbReference type="NCBI Taxonomy" id="113565"/>
    <lineage>
        <taxon>Bacteria</taxon>
        <taxon>Bacillati</taxon>
        <taxon>Actinomycetota</taxon>
        <taxon>Actinomycetes</taxon>
        <taxon>Micromonosporales</taxon>
        <taxon>Micromonosporaceae</taxon>
        <taxon>Paractinoplanes</taxon>
    </lineage>
</organism>
<dbReference type="Proteomes" id="UP001602245">
    <property type="component" value="Unassembled WGS sequence"/>
</dbReference>
<keyword evidence="4" id="KW-1185">Reference proteome</keyword>
<proteinExistence type="predicted"/>
<sequence>MRSLGTRRVAQAAGAAMAAVIALTGCSAGQVAETAMLKSPVSGLNTQTLDGTLLIRNLQVVYNGPEGYPANGTALVQVSLFNQTEQAMTVTITSKPQQTVQAQVVSAQQVGIGPLAPSAEPTPGASAPASPAPALQPAKVTIPALGSQTFLPNSAQVLQAQGLTNDLKPGYSLALTIQANDNRALDVLAPVATPVEPASRAPGNENENSED</sequence>
<feature type="region of interest" description="Disordered" evidence="1">
    <location>
        <begin position="114"/>
        <end position="134"/>
    </location>
</feature>
<feature type="signal peptide" evidence="2">
    <location>
        <begin position="1"/>
        <end position="18"/>
    </location>
</feature>
<comment type="caution">
    <text evidence="3">The sequence shown here is derived from an EMBL/GenBank/DDBJ whole genome shotgun (WGS) entry which is preliminary data.</text>
</comment>
<gene>
    <name evidence="3" type="ORF">ACFY35_39090</name>
</gene>